<evidence type="ECO:0000313" key="2">
    <source>
        <dbReference type="Proteomes" id="UP000006843"/>
    </source>
</evidence>
<proteinExistence type="predicted"/>
<dbReference type="HOGENOM" id="CLU_3315562_0_0_6"/>
<name>Q3IIV7_PSET1</name>
<dbReference type="KEGG" id="pha:PSHAa2003"/>
<dbReference type="AlphaFoldDB" id="Q3IIV7"/>
<sequence>MPLNASILCQLILHLYRFSSMKSNVAMSTYTSNNIGCIN</sequence>
<accession>Q3IIV7</accession>
<dbReference type="EMBL" id="CR954246">
    <property type="protein sequence ID" value="CAI87059.1"/>
    <property type="molecule type" value="Genomic_DNA"/>
</dbReference>
<keyword evidence="2" id="KW-1185">Reference proteome</keyword>
<reference evidence="1 2" key="1">
    <citation type="journal article" date="2005" name="Genome Res.">
        <title>Coping with cold: the genome of the versatile marine Antarctica bacterium Pseudoalteromonas haloplanktis TAC125.</title>
        <authorList>
            <person name="Medigue C."/>
            <person name="Krin E."/>
            <person name="Pascal G."/>
            <person name="Barbe V."/>
            <person name="Bernsel A."/>
            <person name="Bertin P."/>
            <person name="Cheung F."/>
            <person name="Cruveiller S."/>
            <person name="Damico S."/>
            <person name="Duilio A."/>
            <person name="Fang G."/>
            <person name="Feller G."/>
            <person name="Mangenot S."/>
            <person name="Marino G."/>
            <person name="Nilsson J."/>
            <person name="Parilli E."/>
            <person name="Rocha E."/>
            <person name="Rouy Z."/>
            <person name="Sekowska A."/>
            <person name="Tutino M.L."/>
            <person name="Vallenet D."/>
            <person name="von Heijne G."/>
            <person name="Danchin A."/>
        </authorList>
    </citation>
    <scope>NUCLEOTIDE SEQUENCE [LARGE SCALE GENOMIC DNA]</scope>
    <source>
        <strain evidence="2">TAC 125</strain>
    </source>
</reference>
<protein>
    <submittedName>
        <fullName evidence="1">Orphan protein</fullName>
    </submittedName>
</protein>
<dbReference type="STRING" id="326442.PSHAa2003"/>
<dbReference type="Proteomes" id="UP000006843">
    <property type="component" value="Chromosome I"/>
</dbReference>
<gene>
    <name evidence="1" type="ordered locus">PSHAa2003</name>
</gene>
<evidence type="ECO:0000313" key="1">
    <source>
        <dbReference type="EMBL" id="CAI87059.1"/>
    </source>
</evidence>
<organism evidence="1 2">
    <name type="scientific">Pseudoalteromonas translucida (strain TAC 125)</name>
    <dbReference type="NCBI Taxonomy" id="326442"/>
    <lineage>
        <taxon>Bacteria</taxon>
        <taxon>Pseudomonadati</taxon>
        <taxon>Pseudomonadota</taxon>
        <taxon>Gammaproteobacteria</taxon>
        <taxon>Alteromonadales</taxon>
        <taxon>Pseudoalteromonadaceae</taxon>
        <taxon>Pseudoalteromonas</taxon>
    </lineage>
</organism>